<protein>
    <submittedName>
        <fullName evidence="1">Uncharacterized protein</fullName>
    </submittedName>
</protein>
<dbReference type="Proteomes" id="UP001652442">
    <property type="component" value="Unassembled WGS sequence"/>
</dbReference>
<gene>
    <name evidence="1" type="ORF">OCV88_01430</name>
</gene>
<dbReference type="EMBL" id="JAOQJQ010000001">
    <property type="protein sequence ID" value="MCU6760995.1"/>
    <property type="molecule type" value="Genomic_DNA"/>
</dbReference>
<keyword evidence="2" id="KW-1185">Reference proteome</keyword>
<evidence type="ECO:0000313" key="2">
    <source>
        <dbReference type="Proteomes" id="UP001652442"/>
    </source>
</evidence>
<accession>A0ABT2TFN4</accession>
<evidence type="ECO:0000313" key="1">
    <source>
        <dbReference type="EMBL" id="MCU6760995.1"/>
    </source>
</evidence>
<name>A0ABT2TFN4_9FIRM</name>
<proteinExistence type="predicted"/>
<reference evidence="1 2" key="1">
    <citation type="journal article" date="2021" name="ISME Commun">
        <title>Automated analysis of genomic sequences facilitates high-throughput and comprehensive description of bacteria.</title>
        <authorList>
            <person name="Hitch T.C.A."/>
        </authorList>
    </citation>
    <scope>NUCLEOTIDE SEQUENCE [LARGE SCALE GENOMIC DNA]</scope>
    <source>
        <strain evidence="1 2">Sanger_109</strain>
    </source>
</reference>
<organism evidence="1 2">
    <name type="scientific">Brotonthovivens ammoniilytica</name>
    <dbReference type="NCBI Taxonomy" id="2981725"/>
    <lineage>
        <taxon>Bacteria</taxon>
        <taxon>Bacillati</taxon>
        <taxon>Bacillota</taxon>
        <taxon>Clostridia</taxon>
        <taxon>Lachnospirales</taxon>
        <taxon>Lachnospiraceae</taxon>
        <taxon>Brotonthovivens</taxon>
    </lineage>
</organism>
<dbReference type="RefSeq" id="WP_158423870.1">
    <property type="nucleotide sequence ID" value="NZ_JAOQJQ010000001.1"/>
</dbReference>
<sequence>MNRQDEQQVLKQVYKDASQAAKEIEQGLAKILDEELSLEMNLFLEQWKLFAKKAEKRIDTDVLDNSKLATDQSEIWKAVMRKNLEEQQETKLTDLEDIKIEKQRISKVPDEQLVQRLIDQNQKTSDHLKYVIHEWKEAGLYATELAKEIIDFEEAAAKKLKIYL</sequence>
<comment type="caution">
    <text evidence="1">The sequence shown here is derived from an EMBL/GenBank/DDBJ whole genome shotgun (WGS) entry which is preliminary data.</text>
</comment>